<dbReference type="Gene3D" id="2.40.30.10">
    <property type="entry name" value="Translation factors"/>
    <property type="match status" value="1"/>
</dbReference>
<proteinExistence type="predicted"/>
<dbReference type="SUPFAM" id="SSF52343">
    <property type="entry name" value="Ferredoxin reductase-like, C-terminal NADP-linked domain"/>
    <property type="match status" value="1"/>
</dbReference>
<dbReference type="SUPFAM" id="SSF47473">
    <property type="entry name" value="EF-hand"/>
    <property type="match status" value="1"/>
</dbReference>
<evidence type="ECO:0000259" key="11">
    <source>
        <dbReference type="PROSITE" id="PS50222"/>
    </source>
</evidence>
<keyword evidence="6 10" id="KW-1133">Transmembrane helix</keyword>
<keyword evidence="4" id="KW-0274">FAD</keyword>
<evidence type="ECO:0000256" key="4">
    <source>
        <dbReference type="ARBA" id="ARBA00022827"/>
    </source>
</evidence>
<dbReference type="Pfam" id="PF08022">
    <property type="entry name" value="FAD_binding_8"/>
    <property type="match status" value="1"/>
</dbReference>
<feature type="compositionally biased region" description="Basic and acidic residues" evidence="9">
    <location>
        <begin position="457"/>
        <end position="467"/>
    </location>
</feature>
<dbReference type="InterPro" id="IPR039261">
    <property type="entry name" value="FNR_nucleotide-bd"/>
</dbReference>
<evidence type="ECO:0000256" key="6">
    <source>
        <dbReference type="ARBA" id="ARBA00022989"/>
    </source>
</evidence>
<evidence type="ECO:0000259" key="12">
    <source>
        <dbReference type="PROSITE" id="PS51384"/>
    </source>
</evidence>
<dbReference type="GO" id="GO:0005509">
    <property type="term" value="F:calcium ion binding"/>
    <property type="evidence" value="ECO:0007669"/>
    <property type="project" value="InterPro"/>
</dbReference>
<feature type="compositionally biased region" description="Basic residues" evidence="9">
    <location>
        <begin position="567"/>
        <end position="577"/>
    </location>
</feature>
<dbReference type="Pfam" id="PF01794">
    <property type="entry name" value="Ferric_reduct"/>
    <property type="match status" value="1"/>
</dbReference>
<dbReference type="InterPro" id="IPR013130">
    <property type="entry name" value="Fe3_Rdtase_TM_dom"/>
</dbReference>
<evidence type="ECO:0000256" key="7">
    <source>
        <dbReference type="ARBA" id="ARBA00023002"/>
    </source>
</evidence>
<feature type="transmembrane region" description="Helical" evidence="10">
    <location>
        <begin position="177"/>
        <end position="197"/>
    </location>
</feature>
<keyword evidence="7" id="KW-0560">Oxidoreductase</keyword>
<feature type="region of interest" description="Disordered" evidence="9">
    <location>
        <begin position="457"/>
        <end position="581"/>
    </location>
</feature>
<feature type="transmembrane region" description="Helical" evidence="10">
    <location>
        <begin position="274"/>
        <end position="294"/>
    </location>
</feature>
<dbReference type="PANTHER" id="PTHR11972">
    <property type="entry name" value="NADPH OXIDASE"/>
    <property type="match status" value="1"/>
</dbReference>
<dbReference type="InterPro" id="IPR011992">
    <property type="entry name" value="EF-hand-dom_pair"/>
</dbReference>
<dbReference type="InterPro" id="IPR017938">
    <property type="entry name" value="Riboflavin_synthase-like_b-brl"/>
</dbReference>
<dbReference type="EMBL" id="JALJOR010000019">
    <property type="protein sequence ID" value="KAK9803880.1"/>
    <property type="molecule type" value="Genomic_DNA"/>
</dbReference>
<evidence type="ECO:0000256" key="3">
    <source>
        <dbReference type="ARBA" id="ARBA00022692"/>
    </source>
</evidence>
<dbReference type="InterPro" id="IPR013112">
    <property type="entry name" value="FAD-bd_8"/>
</dbReference>
<comment type="subcellular location">
    <subcellularLocation>
        <location evidence="1">Membrane</location>
        <topology evidence="1">Multi-pass membrane protein</topology>
    </subcellularLocation>
</comment>
<dbReference type="CDD" id="cd00051">
    <property type="entry name" value="EFh"/>
    <property type="match status" value="1"/>
</dbReference>
<keyword evidence="3 10" id="KW-0812">Transmembrane</keyword>
<name>A0AAW1P2E0_9CHLO</name>
<dbReference type="Proteomes" id="UP001489004">
    <property type="component" value="Unassembled WGS sequence"/>
</dbReference>
<dbReference type="GO" id="GO:0016491">
    <property type="term" value="F:oxidoreductase activity"/>
    <property type="evidence" value="ECO:0007669"/>
    <property type="project" value="UniProtKB-KW"/>
</dbReference>
<evidence type="ECO:0000313" key="13">
    <source>
        <dbReference type="EMBL" id="KAK9803880.1"/>
    </source>
</evidence>
<sequence>MWFAFKLYDVDGHGFISKEESLRVLQAGCKESGLRISESALHELNERLFEQADRQGQGILTFEAFQALLMDHSELVGRMTLSSTRLDWADTLNTHQQPKMSRCKRFAALLMKRRWVRRLAALTLWIFNNPQRAFCLLALALVILGTFLWRFIEYALMEKRLALMGWSLPLAKGFGQALKFIWALILFPVCRLAATSLRESWLRHIIPFDDAIYFHKILGVTGLLFAWGHAFCHISNIVRAVDPDRRQLYAEAFPPDPTTWTPTEPTAKAFLSSWVFITGVLMLAILCIAYAFALDWPRKSKRIRDTAIGKVLNNFNNFWLTHHLFILFYALLIMHPLPGKPPEAYDWGQGETWLYIMVPMVLYAAERLIRSARSHARATQVVGAQRLTKDVFMVKVSKPKRFHYSCGHYAFLQCPEISFYEWHPFTISSAPEDECLTFHIRAAGDWTSALAQHIQRALDEPSTEIDKQAASQDIETGEGGSGPTGPPSLARNSAMLLPGLERRSAVLGPRVSPATTNMDDSTLRGPTGRPNLSRMSAPAAVLRDPPAPLPQAEGAQHLATGSSSSGKGRHGSGKRDKKPMMTALPLAPTLRVDGPYGAPTQLHEDYGVLLLIGAGIGVTPFASILHHLVNQFNEHRCSHCGQVNLTKNFPIRKVYFYWTVRDQNAASWFAARAAVH</sequence>
<gene>
    <name evidence="13" type="ORF">WJX72_001453</name>
</gene>
<feature type="transmembrane region" description="Helical" evidence="10">
    <location>
        <begin position="134"/>
        <end position="157"/>
    </location>
</feature>
<keyword evidence="8 10" id="KW-0472">Membrane</keyword>
<evidence type="ECO:0000256" key="10">
    <source>
        <dbReference type="SAM" id="Phobius"/>
    </source>
</evidence>
<keyword evidence="5" id="KW-0521">NADP</keyword>
<organism evidence="13 14">
    <name type="scientific">[Myrmecia] bisecta</name>
    <dbReference type="NCBI Taxonomy" id="41462"/>
    <lineage>
        <taxon>Eukaryota</taxon>
        <taxon>Viridiplantae</taxon>
        <taxon>Chlorophyta</taxon>
        <taxon>core chlorophytes</taxon>
        <taxon>Trebouxiophyceae</taxon>
        <taxon>Trebouxiales</taxon>
        <taxon>Trebouxiaceae</taxon>
        <taxon>Myrmecia</taxon>
    </lineage>
</organism>
<dbReference type="Gene3D" id="1.10.238.10">
    <property type="entry name" value="EF-hand"/>
    <property type="match status" value="1"/>
</dbReference>
<feature type="transmembrane region" description="Helical" evidence="10">
    <location>
        <begin position="315"/>
        <end position="332"/>
    </location>
</feature>
<evidence type="ECO:0000256" key="5">
    <source>
        <dbReference type="ARBA" id="ARBA00022857"/>
    </source>
</evidence>
<evidence type="ECO:0000256" key="8">
    <source>
        <dbReference type="ARBA" id="ARBA00023136"/>
    </source>
</evidence>
<dbReference type="SFLD" id="SFLDG01169">
    <property type="entry name" value="NADPH_oxidase_subgroup_(NOX)"/>
    <property type="match status" value="1"/>
</dbReference>
<evidence type="ECO:0000256" key="1">
    <source>
        <dbReference type="ARBA" id="ARBA00004141"/>
    </source>
</evidence>
<keyword evidence="2" id="KW-0285">Flavoprotein</keyword>
<dbReference type="GO" id="GO:0005886">
    <property type="term" value="C:plasma membrane"/>
    <property type="evidence" value="ECO:0007669"/>
    <property type="project" value="TreeGrafter"/>
</dbReference>
<dbReference type="SUPFAM" id="SSF63380">
    <property type="entry name" value="Riboflavin synthase domain-like"/>
    <property type="match status" value="1"/>
</dbReference>
<feature type="domain" description="FAD-binding FR-type" evidence="12">
    <location>
        <begin position="374"/>
        <end position="490"/>
    </location>
</feature>
<dbReference type="InterPro" id="IPR013121">
    <property type="entry name" value="Fe_red_NAD-bd_6"/>
</dbReference>
<dbReference type="PANTHER" id="PTHR11972:SF153">
    <property type="entry name" value="SUPEROXIDE-GENERATING NADPH OXIDASE HEAVY CHAIN SUBUNIT A"/>
    <property type="match status" value="1"/>
</dbReference>
<evidence type="ECO:0000313" key="14">
    <source>
        <dbReference type="Proteomes" id="UP001489004"/>
    </source>
</evidence>
<accession>A0AAW1P2E0</accession>
<dbReference type="InterPro" id="IPR002048">
    <property type="entry name" value="EF_hand_dom"/>
</dbReference>
<keyword evidence="14" id="KW-1185">Reference proteome</keyword>
<protein>
    <recommendedName>
        <fullName evidence="15">NADPH oxidase</fullName>
    </recommendedName>
</protein>
<evidence type="ECO:0000256" key="9">
    <source>
        <dbReference type="SAM" id="MobiDB-lite"/>
    </source>
</evidence>
<dbReference type="PROSITE" id="PS50222">
    <property type="entry name" value="EF_HAND_2"/>
    <property type="match status" value="1"/>
</dbReference>
<evidence type="ECO:0008006" key="15">
    <source>
        <dbReference type="Google" id="ProtNLM"/>
    </source>
</evidence>
<comment type="caution">
    <text evidence="13">The sequence shown here is derived from an EMBL/GenBank/DDBJ whole genome shotgun (WGS) entry which is preliminary data.</text>
</comment>
<dbReference type="PROSITE" id="PS51384">
    <property type="entry name" value="FAD_FR"/>
    <property type="match status" value="1"/>
</dbReference>
<feature type="domain" description="EF-hand" evidence="11">
    <location>
        <begin position="1"/>
        <end position="31"/>
    </location>
</feature>
<dbReference type="CDD" id="cd06186">
    <property type="entry name" value="NOX_Duox_like_FAD_NADP"/>
    <property type="match status" value="1"/>
</dbReference>
<reference evidence="13 14" key="1">
    <citation type="journal article" date="2024" name="Nat. Commun.">
        <title>Phylogenomics reveals the evolutionary origins of lichenization in chlorophyte algae.</title>
        <authorList>
            <person name="Puginier C."/>
            <person name="Libourel C."/>
            <person name="Otte J."/>
            <person name="Skaloud P."/>
            <person name="Haon M."/>
            <person name="Grisel S."/>
            <person name="Petersen M."/>
            <person name="Berrin J.G."/>
            <person name="Delaux P.M."/>
            <person name="Dal Grande F."/>
            <person name="Keller J."/>
        </authorList>
    </citation>
    <scope>NUCLEOTIDE SEQUENCE [LARGE SCALE GENOMIC DNA]</scope>
    <source>
        <strain evidence="13 14">SAG 2043</strain>
    </source>
</reference>
<dbReference type="InterPro" id="IPR050369">
    <property type="entry name" value="RBOH/FRE"/>
</dbReference>
<dbReference type="InterPro" id="IPR017927">
    <property type="entry name" value="FAD-bd_FR_type"/>
</dbReference>
<dbReference type="Gene3D" id="3.40.50.80">
    <property type="entry name" value="Nucleotide-binding domain of ferredoxin-NADP reductase (FNR) module"/>
    <property type="match status" value="1"/>
</dbReference>
<feature type="transmembrane region" description="Helical" evidence="10">
    <location>
        <begin position="217"/>
        <end position="238"/>
    </location>
</feature>
<feature type="transmembrane region" description="Helical" evidence="10">
    <location>
        <begin position="352"/>
        <end position="369"/>
    </location>
</feature>
<evidence type="ECO:0000256" key="2">
    <source>
        <dbReference type="ARBA" id="ARBA00022630"/>
    </source>
</evidence>
<dbReference type="AlphaFoldDB" id="A0AAW1P2E0"/>
<dbReference type="Pfam" id="PF08030">
    <property type="entry name" value="NAD_binding_6"/>
    <property type="match status" value="1"/>
</dbReference>